<reference evidence="1" key="1">
    <citation type="submission" date="2019-08" db="EMBL/GenBank/DDBJ databases">
        <authorList>
            <person name="Kucharzyk K."/>
            <person name="Murdoch R.W."/>
            <person name="Higgins S."/>
            <person name="Loffler F."/>
        </authorList>
    </citation>
    <scope>NUCLEOTIDE SEQUENCE</scope>
</reference>
<dbReference type="EMBL" id="VSSQ01038712">
    <property type="protein sequence ID" value="MPM91682.1"/>
    <property type="molecule type" value="Genomic_DNA"/>
</dbReference>
<dbReference type="AlphaFoldDB" id="A0A645DTB6"/>
<gene>
    <name evidence="1" type="ORF">SDC9_138814</name>
</gene>
<sequence>MFVALKAFGNGIPDKFHLWIFQSLGLGDLVTVHFAFLVHDGNNDLVCKLGQEGAFLDGGVSAADDHHCLSGVGGRVTGRAEGNTLVIQIFILVFGAGQAGLSTGGHNDDLGFKAVSEGFNHLGFTREIHGAHIGQLKLDAEFFGLFME</sequence>
<organism evidence="1">
    <name type="scientific">bioreactor metagenome</name>
    <dbReference type="NCBI Taxonomy" id="1076179"/>
    <lineage>
        <taxon>unclassified sequences</taxon>
        <taxon>metagenomes</taxon>
        <taxon>ecological metagenomes</taxon>
    </lineage>
</organism>
<evidence type="ECO:0000313" key="1">
    <source>
        <dbReference type="EMBL" id="MPM91682.1"/>
    </source>
</evidence>
<accession>A0A645DTB6</accession>
<protein>
    <submittedName>
        <fullName evidence="1">Uncharacterized protein</fullName>
    </submittedName>
</protein>
<dbReference type="AntiFam" id="ANF00233">
    <property type="entry name" value="Shadow ORF (opposite trxB)"/>
</dbReference>
<name>A0A645DTB6_9ZZZZ</name>
<proteinExistence type="predicted"/>
<comment type="caution">
    <text evidence="1">The sequence shown here is derived from an EMBL/GenBank/DDBJ whole genome shotgun (WGS) entry which is preliminary data.</text>
</comment>